<dbReference type="Pfam" id="PF01209">
    <property type="entry name" value="Ubie_methyltran"/>
    <property type="match status" value="1"/>
</dbReference>
<dbReference type="GO" id="GO:0031314">
    <property type="term" value="C:extrinsic component of mitochondrial inner membrane"/>
    <property type="evidence" value="ECO:0007669"/>
    <property type="project" value="UniProtKB-UniRule"/>
</dbReference>
<dbReference type="FunFam" id="3.40.50.150:FF:000064">
    <property type="entry name" value="2-methoxy-6-polyprenyl-1,4-benzoquinol methylase, mitochondrial"/>
    <property type="match status" value="1"/>
</dbReference>
<comment type="catalytic activity">
    <reaction evidence="6">
        <text>a 2-methoxy-6-(all-trans-polyprenyl)benzene-1,4-diol + S-adenosyl-L-methionine = a 5-methoxy-2-methyl-3-(all-trans-polyprenyl)benzene-1,4-diol + S-adenosyl-L-homocysteine + H(+)</text>
        <dbReference type="Rhea" id="RHEA:28286"/>
        <dbReference type="Rhea" id="RHEA-COMP:10858"/>
        <dbReference type="Rhea" id="RHEA-COMP:10859"/>
        <dbReference type="ChEBI" id="CHEBI:15378"/>
        <dbReference type="ChEBI" id="CHEBI:57856"/>
        <dbReference type="ChEBI" id="CHEBI:59789"/>
        <dbReference type="ChEBI" id="CHEBI:84166"/>
        <dbReference type="ChEBI" id="CHEBI:84167"/>
        <dbReference type="EC" id="2.1.1.201"/>
    </reaction>
</comment>
<sequence>MANVETSMVLPRNDLVAGESFILECISINYLAAADAITWNQTELTSVLQENISGGLSWIDADSVVGDDGGGGCGHLEFLGGEFEDGGEWGAFGDRKSGKKRMKRATNLLNVATKSRNFGKIRQFSSDPVKASGNLAMEPKKTHFGFTDIDESEKEKKVHSVFANVAKKYDLMNDAMSMGVHRLWKDYYVGGLQIPYNAKILDMAGGTGDIAFRLLRESPTATVTVSDINQPMLDVGKERAEKERDIQPSRLEWVCANAEEMPFESNTYDLFTMSFGIRNCTHPEKVIREAFRVLKPGGQLAILEFSAVNAALKPIYDAYSFNVIPVLGEILASDRASYQYLVESIRKFPNQDEFARIIREEGFGHVRYENMTFGVCSIHKGTKPRK</sequence>
<evidence type="ECO:0000256" key="1">
    <source>
        <dbReference type="ARBA" id="ARBA00022603"/>
    </source>
</evidence>
<feature type="binding site" evidence="6">
    <location>
        <position position="227"/>
    </location>
    <ligand>
        <name>S-adenosyl-L-methionine</name>
        <dbReference type="ChEBI" id="CHEBI:59789"/>
    </ligand>
</feature>
<evidence type="ECO:0000313" key="8">
    <source>
        <dbReference type="Proteomes" id="UP000483820"/>
    </source>
</evidence>
<gene>
    <name evidence="6" type="primary">coq-5</name>
    <name evidence="7" type="ORF">GCK72_009109</name>
</gene>
<dbReference type="Gene3D" id="3.40.50.150">
    <property type="entry name" value="Vaccinia Virus protein VP39"/>
    <property type="match status" value="1"/>
</dbReference>
<dbReference type="HAMAP" id="MF_01813">
    <property type="entry name" value="MenG_UbiE_methyltr"/>
    <property type="match status" value="1"/>
</dbReference>
<accession>A0A6A5GZE2</accession>
<dbReference type="CDD" id="cd02440">
    <property type="entry name" value="AdoMet_MTases"/>
    <property type="match status" value="1"/>
</dbReference>
<dbReference type="PROSITE" id="PS51608">
    <property type="entry name" value="SAM_MT_UBIE"/>
    <property type="match status" value="1"/>
</dbReference>
<dbReference type="EC" id="2.1.1.201" evidence="6"/>
<comment type="similarity">
    <text evidence="6">Belongs to the class I-like SAM-binding methyltransferase superfamily. MenG/UbiE family.</text>
</comment>
<reference evidence="7 8" key="1">
    <citation type="submission" date="2019-12" db="EMBL/GenBank/DDBJ databases">
        <title>Chromosome-level assembly of the Caenorhabditis remanei genome.</title>
        <authorList>
            <person name="Teterina A.A."/>
            <person name="Willis J.H."/>
            <person name="Phillips P.C."/>
        </authorList>
    </citation>
    <scope>NUCLEOTIDE SEQUENCE [LARGE SCALE GENOMIC DNA]</scope>
    <source>
        <strain evidence="7 8">PX506</strain>
        <tissue evidence="7">Whole organism</tissue>
    </source>
</reference>
<name>A0A6A5GZE2_CAERE</name>
<dbReference type="SUPFAM" id="SSF53335">
    <property type="entry name" value="S-adenosyl-L-methionine-dependent methyltransferases"/>
    <property type="match status" value="1"/>
</dbReference>
<protein>
    <recommendedName>
        <fullName evidence="6">2-methoxy-6-polyprenyl-1,4-benzoquinol methylase, mitochondrial</fullName>
        <ecNumber evidence="6">2.1.1.201</ecNumber>
    </recommendedName>
    <alternativeName>
        <fullName evidence="6">Ubiquinone biosynthesis methyltransferase COQ5</fullName>
    </alternativeName>
</protein>
<dbReference type="NCBIfam" id="TIGR01934">
    <property type="entry name" value="MenG_MenH_UbiE"/>
    <property type="match status" value="1"/>
</dbReference>
<proteinExistence type="inferred from homology"/>
<evidence type="ECO:0000256" key="5">
    <source>
        <dbReference type="ARBA" id="ARBA00046387"/>
    </source>
</evidence>
<dbReference type="InterPro" id="IPR004033">
    <property type="entry name" value="UbiE/COQ5_MeTrFase"/>
</dbReference>
<keyword evidence="3 6" id="KW-0831">Ubiquinone biosynthesis</keyword>
<dbReference type="GO" id="GO:0032259">
    <property type="term" value="P:methylation"/>
    <property type="evidence" value="ECO:0007669"/>
    <property type="project" value="UniProtKB-KW"/>
</dbReference>
<dbReference type="PROSITE" id="PS01184">
    <property type="entry name" value="UBIE_2"/>
    <property type="match status" value="1"/>
</dbReference>
<keyword evidence="4 6" id="KW-0949">S-adenosyl-L-methionine</keyword>
<evidence type="ECO:0000256" key="3">
    <source>
        <dbReference type="ARBA" id="ARBA00022688"/>
    </source>
</evidence>
<dbReference type="UniPathway" id="UPA00232"/>
<comment type="subcellular location">
    <subcellularLocation>
        <location evidence="6">Mitochondrion inner membrane</location>
        <topology evidence="6">Peripheral membrane protein</topology>
        <orientation evidence="6">Matrix side</orientation>
    </subcellularLocation>
</comment>
<keyword evidence="6" id="KW-0999">Mitochondrion inner membrane</keyword>
<dbReference type="GO" id="GO:0008425">
    <property type="term" value="F:2-methoxy-6-polyprenyl-1,4-benzoquinol methyltransferase activity"/>
    <property type="evidence" value="ECO:0007669"/>
    <property type="project" value="UniProtKB-UniRule"/>
</dbReference>
<comment type="caution">
    <text evidence="7">The sequence shown here is derived from an EMBL/GenBank/DDBJ whole genome shotgun (WGS) entry which is preliminary data.</text>
</comment>
<dbReference type="InterPro" id="IPR029063">
    <property type="entry name" value="SAM-dependent_MTases_sf"/>
</dbReference>
<keyword evidence="1 6" id="KW-0489">Methyltransferase</keyword>
<dbReference type="PANTHER" id="PTHR43591:SF24">
    <property type="entry name" value="2-METHOXY-6-POLYPRENYL-1,4-BENZOQUINOL METHYLASE, MITOCHONDRIAL"/>
    <property type="match status" value="1"/>
</dbReference>
<dbReference type="InterPro" id="IPR023576">
    <property type="entry name" value="UbiE/COQ5_MeTrFase_CS"/>
</dbReference>
<dbReference type="Proteomes" id="UP000483820">
    <property type="component" value="Chromosome III"/>
</dbReference>
<comment type="function">
    <text evidence="6">Methyltransferase required for the conversion of 2-polyprenyl-6-methoxy-1,4-benzoquinol (DDMQH2) to 2-polyprenyl-3-methyl-6-methoxy-1,4-benzoquinol (DMQH2).</text>
</comment>
<evidence type="ECO:0000256" key="2">
    <source>
        <dbReference type="ARBA" id="ARBA00022679"/>
    </source>
</evidence>
<evidence type="ECO:0000256" key="4">
    <source>
        <dbReference type="ARBA" id="ARBA00022691"/>
    </source>
</evidence>
<keyword evidence="6" id="KW-0496">Mitochondrion</keyword>
<evidence type="ECO:0000256" key="6">
    <source>
        <dbReference type="HAMAP-Rule" id="MF_03191"/>
    </source>
</evidence>
<feature type="binding site" evidence="6">
    <location>
        <begin position="257"/>
        <end position="258"/>
    </location>
    <ligand>
        <name>S-adenosyl-L-methionine</name>
        <dbReference type="ChEBI" id="CHEBI:59789"/>
    </ligand>
</feature>
<keyword evidence="6" id="KW-0472">Membrane</keyword>
<comment type="subunit">
    <text evidence="5">Component of a multi-subunit COQ enzyme complex, composed of at least COQ3, COQ4, COQ5, COQ6, COQ7 and COQ9. Interacts with PYURF; the interaction is direct, stabilizes COQ5 protein and associates PYURF with COQ enzyme complex.</text>
</comment>
<dbReference type="EMBL" id="WUAV01000003">
    <property type="protein sequence ID" value="KAF1760858.1"/>
    <property type="molecule type" value="Genomic_DNA"/>
</dbReference>
<feature type="binding site" evidence="6">
    <location>
        <position position="207"/>
    </location>
    <ligand>
        <name>S-adenosyl-L-methionine</name>
        <dbReference type="ChEBI" id="CHEBI:59789"/>
    </ligand>
</feature>
<dbReference type="PANTHER" id="PTHR43591">
    <property type="entry name" value="METHYLTRANSFERASE"/>
    <property type="match status" value="1"/>
</dbReference>
<dbReference type="AlphaFoldDB" id="A0A6A5GZE2"/>
<comment type="pathway">
    <text evidence="6">Cofactor biosynthesis; ubiquinone biosynthesis.</text>
</comment>
<evidence type="ECO:0000313" key="7">
    <source>
        <dbReference type="EMBL" id="KAF1760858.1"/>
    </source>
</evidence>
<feature type="binding site" evidence="6">
    <location>
        <position position="274"/>
    </location>
    <ligand>
        <name>S-adenosyl-L-methionine</name>
        <dbReference type="ChEBI" id="CHEBI:59789"/>
    </ligand>
</feature>
<organism evidence="7 8">
    <name type="scientific">Caenorhabditis remanei</name>
    <name type="common">Caenorhabditis vulgaris</name>
    <dbReference type="NCBI Taxonomy" id="31234"/>
    <lineage>
        <taxon>Eukaryota</taxon>
        <taxon>Metazoa</taxon>
        <taxon>Ecdysozoa</taxon>
        <taxon>Nematoda</taxon>
        <taxon>Chromadorea</taxon>
        <taxon>Rhabditida</taxon>
        <taxon>Rhabditina</taxon>
        <taxon>Rhabditomorpha</taxon>
        <taxon>Rhabditoidea</taxon>
        <taxon>Rhabditidae</taxon>
        <taxon>Peloderinae</taxon>
        <taxon>Caenorhabditis</taxon>
    </lineage>
</organism>
<dbReference type="PROSITE" id="PS01183">
    <property type="entry name" value="UBIE_1"/>
    <property type="match status" value="1"/>
</dbReference>
<keyword evidence="2 6" id="KW-0808">Transferase</keyword>